<dbReference type="FunFam" id="3.40.50.2000:FF:000057">
    <property type="entry name" value="Glycosyltransferase"/>
    <property type="match status" value="1"/>
</dbReference>
<dbReference type="Proteomes" id="UP000604825">
    <property type="component" value="Unassembled WGS sequence"/>
</dbReference>
<keyword evidence="3 6" id="KW-0328">Glycosyltransferase</keyword>
<evidence type="ECO:0000256" key="7">
    <source>
        <dbReference type="RuleBase" id="RU362057"/>
    </source>
</evidence>
<dbReference type="EMBL" id="CAJGYO010000012">
    <property type="protein sequence ID" value="CAD6264188.1"/>
    <property type="molecule type" value="Genomic_DNA"/>
</dbReference>
<dbReference type="GO" id="GO:0080044">
    <property type="term" value="F:quercetin 7-O-glucosyltransferase activity"/>
    <property type="evidence" value="ECO:0007669"/>
    <property type="project" value="TreeGrafter"/>
</dbReference>
<evidence type="ECO:0000256" key="2">
    <source>
        <dbReference type="ARBA" id="ARBA00022575"/>
    </source>
</evidence>
<comment type="caution">
    <text evidence="9">The sequence shown here is derived from an EMBL/GenBank/DDBJ whole genome shotgun (WGS) entry which is preliminary data.</text>
</comment>
<gene>
    <name evidence="9" type="ORF">NCGR_LOCUS47493</name>
</gene>
<dbReference type="FunFam" id="3.40.50.2000:FF:000019">
    <property type="entry name" value="Glycosyltransferase"/>
    <property type="match status" value="1"/>
</dbReference>
<dbReference type="InterPro" id="IPR035595">
    <property type="entry name" value="UDP_glycos_trans_CS"/>
</dbReference>
<evidence type="ECO:0000256" key="8">
    <source>
        <dbReference type="SAM" id="MobiDB-lite"/>
    </source>
</evidence>
<dbReference type="Pfam" id="PF00201">
    <property type="entry name" value="UDPGT"/>
    <property type="match status" value="1"/>
</dbReference>
<evidence type="ECO:0000256" key="5">
    <source>
        <dbReference type="ARBA" id="ARBA00058521"/>
    </source>
</evidence>
<keyword evidence="10" id="KW-1185">Reference proteome</keyword>
<keyword evidence="2" id="KW-0216">Detoxification</keyword>
<dbReference type="PANTHER" id="PTHR11926:SF732">
    <property type="entry name" value="UDP-GLYCOSYLTRANSFERASE 79"/>
    <property type="match status" value="1"/>
</dbReference>
<comment type="similarity">
    <text evidence="1 6">Belongs to the UDP-glycosyltransferase family.</text>
</comment>
<organism evidence="9 10">
    <name type="scientific">Miscanthus lutarioriparius</name>
    <dbReference type="NCBI Taxonomy" id="422564"/>
    <lineage>
        <taxon>Eukaryota</taxon>
        <taxon>Viridiplantae</taxon>
        <taxon>Streptophyta</taxon>
        <taxon>Embryophyta</taxon>
        <taxon>Tracheophyta</taxon>
        <taxon>Spermatophyta</taxon>
        <taxon>Magnoliopsida</taxon>
        <taxon>Liliopsida</taxon>
        <taxon>Poales</taxon>
        <taxon>Poaceae</taxon>
        <taxon>PACMAD clade</taxon>
        <taxon>Panicoideae</taxon>
        <taxon>Andropogonodae</taxon>
        <taxon>Andropogoneae</taxon>
        <taxon>Saccharinae</taxon>
        <taxon>Miscanthus</taxon>
    </lineage>
</organism>
<dbReference type="EC" id="2.4.1.-" evidence="7"/>
<dbReference type="InterPro" id="IPR002213">
    <property type="entry name" value="UDP_glucos_trans"/>
</dbReference>
<evidence type="ECO:0000256" key="4">
    <source>
        <dbReference type="ARBA" id="ARBA00022679"/>
    </source>
</evidence>
<evidence type="ECO:0000313" key="9">
    <source>
        <dbReference type="EMBL" id="CAD6264188.1"/>
    </source>
</evidence>
<feature type="compositionally biased region" description="Low complexity" evidence="8">
    <location>
        <begin position="7"/>
        <end position="17"/>
    </location>
</feature>
<dbReference type="CDD" id="cd03784">
    <property type="entry name" value="GT1_Gtf-like"/>
    <property type="match status" value="1"/>
</dbReference>
<keyword evidence="4 6" id="KW-0808">Transferase</keyword>
<dbReference type="GO" id="GO:0080043">
    <property type="term" value="F:quercetin 3-O-glucosyltransferase activity"/>
    <property type="evidence" value="ECO:0007669"/>
    <property type="project" value="TreeGrafter"/>
</dbReference>
<evidence type="ECO:0000256" key="1">
    <source>
        <dbReference type="ARBA" id="ARBA00009995"/>
    </source>
</evidence>
<reference evidence="9" key="1">
    <citation type="submission" date="2020-10" db="EMBL/GenBank/DDBJ databases">
        <authorList>
            <person name="Han B."/>
            <person name="Lu T."/>
            <person name="Zhao Q."/>
            <person name="Huang X."/>
            <person name="Zhao Y."/>
        </authorList>
    </citation>
    <scope>NUCLEOTIDE SEQUENCE</scope>
</reference>
<evidence type="ECO:0000256" key="6">
    <source>
        <dbReference type="RuleBase" id="RU003718"/>
    </source>
</evidence>
<evidence type="ECO:0000256" key="3">
    <source>
        <dbReference type="ARBA" id="ARBA00022676"/>
    </source>
</evidence>
<dbReference type="SUPFAM" id="SSF53756">
    <property type="entry name" value="UDP-Glycosyltransferase/glycogen phosphorylase"/>
    <property type="match status" value="1"/>
</dbReference>
<protein>
    <recommendedName>
        <fullName evidence="7">Glycosyltransferase</fullName>
        <ecNumber evidence="7">2.4.1.-</ecNumber>
    </recommendedName>
</protein>
<comment type="function">
    <text evidence="5">Involved in the detoxification of the Fusarium mycotoxin deoxynivalenol by the transfer of glucose from UDP-D-glucose to the hydroxyl group at C-3, forming deoxynivalenol-3-O-beta-D-glucoside.</text>
</comment>
<evidence type="ECO:0000313" key="10">
    <source>
        <dbReference type="Proteomes" id="UP000604825"/>
    </source>
</evidence>
<dbReference type="OrthoDB" id="678493at2759"/>
<dbReference type="Gene3D" id="3.40.50.2000">
    <property type="entry name" value="Glycogen Phosphorylase B"/>
    <property type="match status" value="2"/>
</dbReference>
<accession>A0A811QXJ1</accession>
<feature type="region of interest" description="Disordered" evidence="8">
    <location>
        <begin position="1"/>
        <end position="26"/>
    </location>
</feature>
<sequence>MGTKIASTTSCSSPSTTESDHHGGGGHILVLPYPGLQGHTNPMLQFGRRLAYHGLRPTLVTSRYVLSTTPPPGEPFRVAAISDGFDDGGVSSCSDPAEYWRHLEAVGSETLAELIRSEAAEGRPVRVLVYDPLLPWARRVAQAAGVAAPAFLSQPCSVDVVYGEVWAGQLPLPVVDGKELFARGLLGVELGPDDMPPFVVKPDWCPLFHRASLRQFKGMEDADDVLVNSFHEIEPKEADYMALTWRAKIIGPTLPSFYLDDDRLPLNKTYGFNLFNSSESCLAWLDKQLPCSVVLVSYGTVSDYDEAQLEELGSGLYNSGKPFIWVVRSNEEHKLSNELRDKCKECGLIVSWCPQLEVLAHKATGCFFTHCGWNSTLEAIANAVPMVAIPQWADQPTISKYMESMWGLGVRVRRDEKGLVTRDEVEKCIKDVMDGDRKDKYRMNATMWMQKAKEAMQNGGSSDKNITEFAAKYSSNKFSKIVH</sequence>
<dbReference type="GO" id="GO:0098754">
    <property type="term" value="P:detoxification"/>
    <property type="evidence" value="ECO:0007669"/>
    <property type="project" value="TreeGrafter"/>
</dbReference>
<dbReference type="PROSITE" id="PS00375">
    <property type="entry name" value="UDPGT"/>
    <property type="match status" value="1"/>
</dbReference>
<proteinExistence type="inferred from homology"/>
<dbReference type="AlphaFoldDB" id="A0A811QXJ1"/>
<name>A0A811QXJ1_9POAL</name>
<dbReference type="PANTHER" id="PTHR11926">
    <property type="entry name" value="GLUCOSYL/GLUCURONOSYL TRANSFERASES"/>
    <property type="match status" value="1"/>
</dbReference>